<comment type="caution">
    <text evidence="5">The sequence shown here is derived from an EMBL/GenBank/DDBJ whole genome shotgun (WGS) entry which is preliminary data.</text>
</comment>
<keyword evidence="6" id="KW-1185">Reference proteome</keyword>
<keyword evidence="2" id="KW-0378">Hydrolase</keyword>
<evidence type="ECO:0000313" key="5">
    <source>
        <dbReference type="EMBL" id="KAK2587775.1"/>
    </source>
</evidence>
<organism evidence="5 6">
    <name type="scientific">Odynerus spinipes</name>
    <dbReference type="NCBI Taxonomy" id="1348599"/>
    <lineage>
        <taxon>Eukaryota</taxon>
        <taxon>Metazoa</taxon>
        <taxon>Ecdysozoa</taxon>
        <taxon>Arthropoda</taxon>
        <taxon>Hexapoda</taxon>
        <taxon>Insecta</taxon>
        <taxon>Pterygota</taxon>
        <taxon>Neoptera</taxon>
        <taxon>Endopterygota</taxon>
        <taxon>Hymenoptera</taxon>
        <taxon>Apocrita</taxon>
        <taxon>Aculeata</taxon>
        <taxon>Vespoidea</taxon>
        <taxon>Vespidae</taxon>
        <taxon>Eumeninae</taxon>
        <taxon>Odynerus</taxon>
    </lineage>
</organism>
<dbReference type="Gene3D" id="3.20.20.80">
    <property type="entry name" value="Glycosidases"/>
    <property type="match status" value="1"/>
</dbReference>
<comment type="similarity">
    <text evidence="1">Belongs to the glycosyl hydrolase 1 family.</text>
</comment>
<gene>
    <name evidence="5" type="ORF">KPH14_003881</name>
</gene>
<dbReference type="SUPFAM" id="SSF51445">
    <property type="entry name" value="(Trans)glycosidases"/>
    <property type="match status" value="1"/>
</dbReference>
<keyword evidence="3" id="KW-0326">Glycosidase</keyword>
<dbReference type="EMBL" id="JAIFRP010000006">
    <property type="protein sequence ID" value="KAK2587775.1"/>
    <property type="molecule type" value="Genomic_DNA"/>
</dbReference>
<evidence type="ECO:0000313" key="6">
    <source>
        <dbReference type="Proteomes" id="UP001258017"/>
    </source>
</evidence>
<dbReference type="InterPro" id="IPR017853">
    <property type="entry name" value="GH"/>
</dbReference>
<reference evidence="5" key="1">
    <citation type="submission" date="2021-08" db="EMBL/GenBank/DDBJ databases">
        <authorList>
            <person name="Misof B."/>
            <person name="Oliver O."/>
            <person name="Podsiadlowski L."/>
            <person name="Donath A."/>
            <person name="Peters R."/>
            <person name="Mayer C."/>
            <person name="Rust J."/>
            <person name="Gunkel S."/>
            <person name="Lesny P."/>
            <person name="Martin S."/>
            <person name="Oeyen J.P."/>
            <person name="Petersen M."/>
            <person name="Panagiotis P."/>
            <person name="Wilbrandt J."/>
            <person name="Tanja T."/>
        </authorList>
    </citation>
    <scope>NUCLEOTIDE SEQUENCE</scope>
    <source>
        <strain evidence="5">GBR_01_08_01A</strain>
        <tissue evidence="5">Thorax + abdomen</tissue>
    </source>
</reference>
<feature type="compositionally biased region" description="Basic and acidic residues" evidence="4">
    <location>
        <begin position="1"/>
        <end position="10"/>
    </location>
</feature>
<feature type="region of interest" description="Disordered" evidence="4">
    <location>
        <begin position="1"/>
        <end position="31"/>
    </location>
</feature>
<dbReference type="InterPro" id="IPR010736">
    <property type="entry name" value="SHIPPO-rpt"/>
</dbReference>
<dbReference type="PANTHER" id="PTHR10353">
    <property type="entry name" value="GLYCOSYL HYDROLASE"/>
    <property type="match status" value="1"/>
</dbReference>
<name>A0AAD9RXH8_9HYME</name>
<dbReference type="PROSITE" id="PS00653">
    <property type="entry name" value="GLYCOSYL_HYDROL_F1_2"/>
    <property type="match status" value="1"/>
</dbReference>
<proteinExistence type="inferred from homology"/>
<sequence length="996" mass="114507">MAYDKTERFSKLITQTPARVGPGTYDQSFLSKPPRDLDNRYPFLSGTRRQTMKILKDAINFPGPGSYNPGGVSIDYTEARSKDEIYEGPGPAEYDLPDDLFKESPRKIKSHPGTWRGPAGKVKFSLIIIFIGRHRHFAFQLWLVKPPRSMMTVGLSVPSKRDVYGYDVNEYGILVKNPPIEKEPAFIYDLPRGEENFTTIRYKGNFWSRMTGREKKGPFVTPGPGDYDHETKRSRTQIYYEKFRELKRATARQPRRLQKKLFFTKGMPGPNNYNPPKSAFDKYKKINCKCDKYAMEPPPFNQTAERFKDKKCHDIPGPGTYEIKQAECCSTHVCRAPFGSLVSRFKKPPDDSGPAPGGYHTEVGNVSYESTKRFVNCYYKKPMPYPKSMQIPKLDIAGDYVHEEESSKKSDVYHAVFKSKTERFAGIRRGINPYIASSVLKKSFNVSLGRPKIKGETKETKGRLHRGFSKKTLRWFATPVKDYQHCPINCLTRQQLKIDEFKPQDAHNQSPLDKGSQQRDRFPTSFHFGVATSAYQTEGAWNQDGKEESVWDHMTHKQPCLIADERNADVSADSYHNYKKDVQIAKEIGSKMYKISLSWPRIMLSSQYYRTNPRGIEYYNNFIDEIIANGMTPIVTLFHWDLPYSLQQLGGLSNPLIIEYLVEYAIVAFNAFGDRVKFWITINAPSIVCQYGYGSDSMIPAMNQSGTVDYICGHNLLLAHSEIYNIYQKNYRPTQNGKVGIALDLRWYEPANPKSMEDNLAAERAFQWWNGWFLNPLFGENGDYPEIMKKMISELSTSQGYLFSRLPVFDWLEVQQVQKSADFLGINYHNATLVRAGKKDSDKISFWNDAQVEEVPNNWPGELHVKNTPWAFAKLLKRIDLYYQLPSIIITENGYMDTGKIQDKGRCVYHHGHLSTVLQAMKDGIDIRGYLVRSLFDSFEWMLGYTVRSGIYSVNFTSVNRTRQPKSSAVVITDIYKNKYIRPLKEIMKPVVNNKL</sequence>
<dbReference type="InterPro" id="IPR001360">
    <property type="entry name" value="Glyco_hydro_1"/>
</dbReference>
<evidence type="ECO:0000256" key="1">
    <source>
        <dbReference type="ARBA" id="ARBA00010838"/>
    </source>
</evidence>
<dbReference type="PANTHER" id="PTHR10353:SF36">
    <property type="entry name" value="LP05116P"/>
    <property type="match status" value="1"/>
</dbReference>
<evidence type="ECO:0000256" key="4">
    <source>
        <dbReference type="SAM" id="MobiDB-lite"/>
    </source>
</evidence>
<reference evidence="5" key="2">
    <citation type="journal article" date="2023" name="Commun. Biol.">
        <title>Intrasexual cuticular hydrocarbon dimorphism in a wasp sheds light on hydrocarbon biosynthesis genes in Hymenoptera.</title>
        <authorList>
            <person name="Moris V.C."/>
            <person name="Podsiadlowski L."/>
            <person name="Martin S."/>
            <person name="Oeyen J.P."/>
            <person name="Donath A."/>
            <person name="Petersen M."/>
            <person name="Wilbrandt J."/>
            <person name="Misof B."/>
            <person name="Liedtke D."/>
            <person name="Thamm M."/>
            <person name="Scheiner R."/>
            <person name="Schmitt T."/>
            <person name="Niehuis O."/>
        </authorList>
    </citation>
    <scope>NUCLEOTIDE SEQUENCE</scope>
    <source>
        <strain evidence="5">GBR_01_08_01A</strain>
    </source>
</reference>
<dbReference type="AlphaFoldDB" id="A0AAD9RXH8"/>
<dbReference type="Proteomes" id="UP001258017">
    <property type="component" value="Unassembled WGS sequence"/>
</dbReference>
<dbReference type="GO" id="GO:0005975">
    <property type="term" value="P:carbohydrate metabolic process"/>
    <property type="evidence" value="ECO:0007669"/>
    <property type="project" value="InterPro"/>
</dbReference>
<dbReference type="Pfam" id="PF07004">
    <property type="entry name" value="SHIPPO-rpt"/>
    <property type="match status" value="3"/>
</dbReference>
<dbReference type="GO" id="GO:0008422">
    <property type="term" value="F:beta-glucosidase activity"/>
    <property type="evidence" value="ECO:0007669"/>
    <property type="project" value="TreeGrafter"/>
</dbReference>
<accession>A0AAD9RXH8</accession>
<evidence type="ECO:0000256" key="3">
    <source>
        <dbReference type="ARBA" id="ARBA00023295"/>
    </source>
</evidence>
<dbReference type="Pfam" id="PF00232">
    <property type="entry name" value="Glyco_hydro_1"/>
    <property type="match status" value="1"/>
</dbReference>
<dbReference type="InterPro" id="IPR033132">
    <property type="entry name" value="GH_1_N_CS"/>
</dbReference>
<protein>
    <submittedName>
        <fullName evidence="5">Uncharacterized protein</fullName>
    </submittedName>
</protein>
<dbReference type="PRINTS" id="PR00131">
    <property type="entry name" value="GLHYDRLASE1"/>
</dbReference>
<evidence type="ECO:0000256" key="2">
    <source>
        <dbReference type="ARBA" id="ARBA00022801"/>
    </source>
</evidence>